<dbReference type="Pfam" id="PF21956">
    <property type="entry name" value="DUF6922"/>
    <property type="match status" value="1"/>
</dbReference>
<dbReference type="RefSeq" id="WP_048508610.1">
    <property type="nucleotide sequence ID" value="NZ_LFND01000007.1"/>
</dbReference>
<sequence>MKNIVNNVLKPNLHAKFFWDTDINKVDWQKMYVAVITRIIERGGQKEVDEIVRFYGREKVLKAVKDEIFFLPNYAIEDAIKFFPELRKEEMFCYLNRKDRPYHWI</sequence>
<dbReference type="OrthoDB" id="1364214at2"/>
<dbReference type="InterPro" id="IPR053830">
    <property type="entry name" value="DUF6922"/>
</dbReference>
<keyword evidence="3" id="KW-1185">Reference proteome</keyword>
<comment type="caution">
    <text evidence="2">The sequence shown here is derived from an EMBL/GenBank/DDBJ whole genome shotgun (WGS) entry which is preliminary data.</text>
</comment>
<organism evidence="2 3">
    <name type="scientific">Chryseobacterium angstadtii</name>
    <dbReference type="NCBI Taxonomy" id="558151"/>
    <lineage>
        <taxon>Bacteria</taxon>
        <taxon>Pseudomonadati</taxon>
        <taxon>Bacteroidota</taxon>
        <taxon>Flavobacteriia</taxon>
        <taxon>Flavobacteriales</taxon>
        <taxon>Weeksellaceae</taxon>
        <taxon>Chryseobacterium group</taxon>
        <taxon>Chryseobacterium</taxon>
    </lineage>
</organism>
<dbReference type="EMBL" id="LFND01000007">
    <property type="protein sequence ID" value="KMQ59549.1"/>
    <property type="molecule type" value="Genomic_DNA"/>
</dbReference>
<name>A0A0J7I0R0_9FLAO</name>
<evidence type="ECO:0000313" key="2">
    <source>
        <dbReference type="EMBL" id="KMQ59549.1"/>
    </source>
</evidence>
<dbReference type="Proteomes" id="UP000036261">
    <property type="component" value="Unassembled WGS sequence"/>
</dbReference>
<dbReference type="STRING" id="558151.ACM46_20965"/>
<dbReference type="PATRIC" id="fig|558151.6.peg.4403"/>
<dbReference type="AlphaFoldDB" id="A0A0J7I0R0"/>
<proteinExistence type="predicted"/>
<evidence type="ECO:0000313" key="3">
    <source>
        <dbReference type="Proteomes" id="UP000036261"/>
    </source>
</evidence>
<feature type="domain" description="DUF6922" evidence="1">
    <location>
        <begin position="14"/>
        <end position="64"/>
    </location>
</feature>
<reference evidence="2 3" key="1">
    <citation type="journal article" date="2013" name="Int. J. Syst. Evol. Microbiol.">
        <title>Chryseobacterium angstadtii sp. nov., isolated from a newt tank.</title>
        <authorList>
            <person name="Kirk K.E."/>
            <person name="Hoffman J.A."/>
            <person name="Smith K.A."/>
            <person name="Strahan B.L."/>
            <person name="Failor K.C."/>
            <person name="Krebs J.E."/>
            <person name="Gale A.N."/>
            <person name="Do T.D."/>
            <person name="Sontag T.C."/>
            <person name="Batties A.M."/>
            <person name="Mistiszyn K."/>
            <person name="Newman J.D."/>
        </authorList>
    </citation>
    <scope>NUCLEOTIDE SEQUENCE [LARGE SCALE GENOMIC DNA]</scope>
    <source>
        <strain evidence="2 3">KM</strain>
    </source>
</reference>
<gene>
    <name evidence="2" type="ORF">ACM46_20965</name>
</gene>
<evidence type="ECO:0000259" key="1">
    <source>
        <dbReference type="Pfam" id="PF21956"/>
    </source>
</evidence>
<accession>A0A0J7I0R0</accession>
<protein>
    <recommendedName>
        <fullName evidence="1">DUF6922 domain-containing protein</fullName>
    </recommendedName>
</protein>